<dbReference type="AlphaFoldDB" id="E1RCI0"/>
<evidence type="ECO:0000256" key="2">
    <source>
        <dbReference type="ARBA" id="ARBA00022801"/>
    </source>
</evidence>
<evidence type="ECO:0000313" key="8">
    <source>
        <dbReference type="EMBL" id="ADK80060.1"/>
    </source>
</evidence>
<dbReference type="Gene3D" id="3.20.20.80">
    <property type="entry name" value="Glycosidases"/>
    <property type="match status" value="1"/>
</dbReference>
<gene>
    <name evidence="8" type="ordered locus">Spirs_0926</name>
</gene>
<keyword evidence="3 4" id="KW-0326">Glycosidase</keyword>
<dbReference type="CDD" id="cd06604">
    <property type="entry name" value="GH31_glucosidase_II_MalA"/>
    <property type="match status" value="1"/>
</dbReference>
<dbReference type="Proteomes" id="UP000002318">
    <property type="component" value="Chromosome"/>
</dbReference>
<dbReference type="KEGG" id="ssm:Spirs_0926"/>
<dbReference type="InterPro" id="IPR013780">
    <property type="entry name" value="Glyco_hydro_b"/>
</dbReference>
<dbReference type="OrthoDB" id="176168at2"/>
<dbReference type="GO" id="GO:0005975">
    <property type="term" value="P:carbohydrate metabolic process"/>
    <property type="evidence" value="ECO:0007669"/>
    <property type="project" value="InterPro"/>
</dbReference>
<dbReference type="InterPro" id="IPR000322">
    <property type="entry name" value="Glyco_hydro_31_TIM"/>
</dbReference>
<name>E1RCI0_SEDSS</name>
<dbReference type="Gene3D" id="2.60.40.1180">
    <property type="entry name" value="Golgi alpha-mannosidase II"/>
    <property type="match status" value="2"/>
</dbReference>
<feature type="domain" description="Glycoside hydrolase family 31 TIM barrel" evidence="5">
    <location>
        <begin position="260"/>
        <end position="592"/>
    </location>
</feature>
<dbReference type="SUPFAM" id="SSF74650">
    <property type="entry name" value="Galactose mutarotase-like"/>
    <property type="match status" value="1"/>
</dbReference>
<proteinExistence type="inferred from homology"/>
<dbReference type="Gene3D" id="2.60.40.1760">
    <property type="entry name" value="glycosyl hydrolase (family 31)"/>
    <property type="match status" value="1"/>
</dbReference>
<dbReference type="EMBL" id="CP002116">
    <property type="protein sequence ID" value="ADK80060.1"/>
    <property type="molecule type" value="Genomic_DNA"/>
</dbReference>
<evidence type="ECO:0000256" key="3">
    <source>
        <dbReference type="ARBA" id="ARBA00023295"/>
    </source>
</evidence>
<dbReference type="InterPro" id="IPR017853">
    <property type="entry name" value="GH"/>
</dbReference>
<dbReference type="InterPro" id="IPR030458">
    <property type="entry name" value="Glyco_hydro_31_AS"/>
</dbReference>
<keyword evidence="9" id="KW-1185">Reference proteome</keyword>
<dbReference type="RefSeq" id="WP_013253524.1">
    <property type="nucleotide sequence ID" value="NC_014364.1"/>
</dbReference>
<dbReference type="eggNOG" id="COG1501">
    <property type="taxonomic scope" value="Bacteria"/>
</dbReference>
<dbReference type="CDD" id="cd14752">
    <property type="entry name" value="GH31_N"/>
    <property type="match status" value="1"/>
</dbReference>
<evidence type="ECO:0000259" key="6">
    <source>
        <dbReference type="Pfam" id="PF13802"/>
    </source>
</evidence>
<dbReference type="CAZy" id="GH31">
    <property type="family name" value="Glycoside Hydrolase Family 31"/>
</dbReference>
<dbReference type="PANTHER" id="PTHR22762:SF120">
    <property type="entry name" value="HETEROGLYCAN GLUCOSIDASE 1"/>
    <property type="match status" value="1"/>
</dbReference>
<protein>
    <submittedName>
        <fullName evidence="8">Glycoside hydrolase family 31</fullName>
    </submittedName>
</protein>
<evidence type="ECO:0000259" key="7">
    <source>
        <dbReference type="Pfam" id="PF21365"/>
    </source>
</evidence>
<dbReference type="InterPro" id="IPR048395">
    <property type="entry name" value="Glyco_hydro_31_C"/>
</dbReference>
<dbReference type="PANTHER" id="PTHR22762">
    <property type="entry name" value="ALPHA-GLUCOSIDASE"/>
    <property type="match status" value="1"/>
</dbReference>
<dbReference type="Pfam" id="PF21365">
    <property type="entry name" value="Glyco_hydro_31_3rd"/>
    <property type="match status" value="1"/>
</dbReference>
<sequence>MNNVSSDLIEALSANIGTSLKSAGALRSYDLSTDRHAITFDFEEAELMVQPREGGLVELTVSCHSETEKRPFPARSDRSWAVEEKPAPLSVTAGKQDNLVTARWEGGHVEVESASGAMTICDADGRVVFDLADGAVMLSPTLSGLTFLTQEEEQCFGLGEKSGNLDRRGRTYQMWNSDEPRHTPERDPLYVSIPLLYRHTGDSVSALFLDEPGKSWFDLADSRSDRCTVAAPLSRLRFYLWSGATIADAFAHYSRLTGKPPLPPLWSLGYHQSRYSYFTEEEVTHLAETFRQKAIPCDVIHLDIDYMEGYKVFTWNGKSFPNPRKLLAQLREKGFRVVTIIDPGVGSEEAYAVFRDGIDKGYFLEDKDGKPYIGKVWPGKAAFPDFTREEPRRWWSGHVKQHMELGVSGIWNDMNEPADFTGDPYDRSNFTLPDSVRSVGDDREVPFVQLHNVFGQGMCKATRAGIQSAKPNERPFVLSRAGYAGIQRYAALWTGDNNSWWEHMAMSIPMLTGLGISGVPFVGSDAGGFQSNASGELFARWLAYAAFTPFFRGHSNLGTRSHEPWAFGSEVERAAKLAIERRYRFLPYTYSLFHEAAETGAPIMRPLFWEFPKDPRCRTVSDQYLFGPSLIVAPILTPGARARSVYLPEGIWEEVESGKRYLGGQDILVTASLDQIPLFVRTGTILPMCKVAQHTTDAWWNPLQLHLFLPSRKETFGESSCIIREDDGASILSGDKTDFRTSRAVLKRSSSSTLHFSLATIEGAGPEADIEFYIHRGEDHPTEVIEIQRGAGPIDFSL</sequence>
<dbReference type="Pfam" id="PF13802">
    <property type="entry name" value="Gal_mutarotas_2"/>
    <property type="match status" value="1"/>
</dbReference>
<dbReference type="InterPro" id="IPR011013">
    <property type="entry name" value="Gal_mutarotase_sf_dom"/>
</dbReference>
<dbReference type="SUPFAM" id="SSF51011">
    <property type="entry name" value="Glycosyl hydrolase domain"/>
    <property type="match status" value="1"/>
</dbReference>
<dbReference type="PROSITE" id="PS00129">
    <property type="entry name" value="GLYCOSYL_HYDROL_F31_1"/>
    <property type="match status" value="1"/>
</dbReference>
<keyword evidence="2 4" id="KW-0378">Hydrolase</keyword>
<organism evidence="8 9">
    <name type="scientific">Sediminispirochaeta smaragdinae (strain DSM 11293 / JCM 15392 / SEBR 4228)</name>
    <name type="common">Spirochaeta smaragdinae</name>
    <dbReference type="NCBI Taxonomy" id="573413"/>
    <lineage>
        <taxon>Bacteria</taxon>
        <taxon>Pseudomonadati</taxon>
        <taxon>Spirochaetota</taxon>
        <taxon>Spirochaetia</taxon>
        <taxon>Spirochaetales</taxon>
        <taxon>Spirochaetaceae</taxon>
        <taxon>Sediminispirochaeta</taxon>
    </lineage>
</organism>
<dbReference type="STRING" id="573413.Spirs_0926"/>
<dbReference type="GO" id="GO:0004553">
    <property type="term" value="F:hydrolase activity, hydrolyzing O-glycosyl compounds"/>
    <property type="evidence" value="ECO:0007669"/>
    <property type="project" value="InterPro"/>
</dbReference>
<accession>E1RCI0</accession>
<dbReference type="Pfam" id="PF01055">
    <property type="entry name" value="Glyco_hydro_31_2nd"/>
    <property type="match status" value="1"/>
</dbReference>
<feature type="domain" description="Glycoside hydrolase family 31 N-terminal" evidence="6">
    <location>
        <begin position="58"/>
        <end position="218"/>
    </location>
</feature>
<dbReference type="InterPro" id="IPR025887">
    <property type="entry name" value="Glyco_hydro_31_N_dom"/>
</dbReference>
<feature type="domain" description="Glycosyl hydrolase family 31 C-terminal" evidence="7">
    <location>
        <begin position="600"/>
        <end position="686"/>
    </location>
</feature>
<dbReference type="GO" id="GO:0030246">
    <property type="term" value="F:carbohydrate binding"/>
    <property type="evidence" value="ECO:0007669"/>
    <property type="project" value="InterPro"/>
</dbReference>
<evidence type="ECO:0000256" key="4">
    <source>
        <dbReference type="RuleBase" id="RU361185"/>
    </source>
</evidence>
<dbReference type="SUPFAM" id="SSF51445">
    <property type="entry name" value="(Trans)glycosidases"/>
    <property type="match status" value="1"/>
</dbReference>
<evidence type="ECO:0000256" key="1">
    <source>
        <dbReference type="ARBA" id="ARBA00007806"/>
    </source>
</evidence>
<comment type="similarity">
    <text evidence="1 4">Belongs to the glycosyl hydrolase 31 family.</text>
</comment>
<evidence type="ECO:0000313" key="9">
    <source>
        <dbReference type="Proteomes" id="UP000002318"/>
    </source>
</evidence>
<dbReference type="HOGENOM" id="CLU_000631_7_2_12"/>
<reference evidence="8 9" key="1">
    <citation type="journal article" date="2010" name="Stand. Genomic Sci.">
        <title>Complete genome sequence of Spirochaeta smaragdinae type strain (SEBR 4228).</title>
        <authorList>
            <person name="Mavromatis K."/>
            <person name="Yasawong M."/>
            <person name="Chertkov O."/>
            <person name="Lapidus A."/>
            <person name="Lucas S."/>
            <person name="Nolan M."/>
            <person name="Del Rio T.G."/>
            <person name="Tice H."/>
            <person name="Cheng J.F."/>
            <person name="Pitluck S."/>
            <person name="Liolios K."/>
            <person name="Ivanova N."/>
            <person name="Tapia R."/>
            <person name="Han C."/>
            <person name="Bruce D."/>
            <person name="Goodwin L."/>
            <person name="Pati A."/>
            <person name="Chen A."/>
            <person name="Palaniappan K."/>
            <person name="Land M."/>
            <person name="Hauser L."/>
            <person name="Chang Y.J."/>
            <person name="Jeffries C.D."/>
            <person name="Detter J.C."/>
            <person name="Rohde M."/>
            <person name="Brambilla E."/>
            <person name="Spring S."/>
            <person name="Goker M."/>
            <person name="Sikorski J."/>
            <person name="Woyke T."/>
            <person name="Bristow J."/>
            <person name="Eisen J.A."/>
            <person name="Markowitz V."/>
            <person name="Hugenholtz P."/>
            <person name="Klenk H.P."/>
            <person name="Kyrpides N.C."/>
        </authorList>
    </citation>
    <scope>NUCLEOTIDE SEQUENCE [LARGE SCALE GENOMIC DNA]</scope>
    <source>
        <strain evidence="9">DSM 11293 / JCM 15392 / SEBR 4228</strain>
    </source>
</reference>
<evidence type="ECO:0000259" key="5">
    <source>
        <dbReference type="Pfam" id="PF01055"/>
    </source>
</evidence>